<dbReference type="PRINTS" id="PR00080">
    <property type="entry name" value="SDRFAMILY"/>
</dbReference>
<dbReference type="RefSeq" id="WP_184475986.1">
    <property type="nucleotide sequence ID" value="NZ_JACHOV010000009.1"/>
</dbReference>
<reference evidence="3 4" key="1">
    <citation type="submission" date="2020-08" db="EMBL/GenBank/DDBJ databases">
        <title>Genomic Encyclopedia of Type Strains, Phase IV (KMG-IV): sequencing the most valuable type-strain genomes for metagenomic binning, comparative biology and taxonomic classification.</title>
        <authorList>
            <person name="Goeker M."/>
        </authorList>
    </citation>
    <scope>NUCLEOTIDE SEQUENCE [LARGE SCALE GENOMIC DNA]</scope>
    <source>
        <strain evidence="3 4">DSM 7465</strain>
    </source>
</reference>
<evidence type="ECO:0000256" key="2">
    <source>
        <dbReference type="ARBA" id="ARBA00023002"/>
    </source>
</evidence>
<dbReference type="NCBIfam" id="NF005559">
    <property type="entry name" value="PRK07231.1"/>
    <property type="match status" value="1"/>
</dbReference>
<dbReference type="PANTHER" id="PTHR42760:SF133">
    <property type="entry name" value="3-OXOACYL-[ACYL-CARRIER-PROTEIN] REDUCTASE"/>
    <property type="match status" value="1"/>
</dbReference>
<dbReference type="CDD" id="cd05233">
    <property type="entry name" value="SDR_c"/>
    <property type="match status" value="1"/>
</dbReference>
<comment type="caution">
    <text evidence="3">The sequence shown here is derived from an EMBL/GenBank/DDBJ whole genome shotgun (WGS) entry which is preliminary data.</text>
</comment>
<accession>A0A840HW71</accession>
<dbReference type="PANTHER" id="PTHR42760">
    <property type="entry name" value="SHORT-CHAIN DEHYDROGENASES/REDUCTASES FAMILY MEMBER"/>
    <property type="match status" value="1"/>
</dbReference>
<dbReference type="GO" id="GO:0048038">
    <property type="term" value="F:quinone binding"/>
    <property type="evidence" value="ECO:0007669"/>
    <property type="project" value="TreeGrafter"/>
</dbReference>
<dbReference type="PRINTS" id="PR00081">
    <property type="entry name" value="GDHRDH"/>
</dbReference>
<name>A0A840HW71_9SPHN</name>
<organism evidence="3 4">
    <name type="scientific">Rhizorhapis suberifaciens</name>
    <name type="common">corky root of lettuce</name>
    <dbReference type="NCBI Taxonomy" id="13656"/>
    <lineage>
        <taxon>Bacteria</taxon>
        <taxon>Pseudomonadati</taxon>
        <taxon>Pseudomonadota</taxon>
        <taxon>Alphaproteobacteria</taxon>
        <taxon>Sphingomonadales</taxon>
        <taxon>Sphingomonadaceae</taxon>
        <taxon>Rhizorhapis</taxon>
    </lineage>
</organism>
<evidence type="ECO:0000313" key="4">
    <source>
        <dbReference type="Proteomes" id="UP000575068"/>
    </source>
</evidence>
<evidence type="ECO:0000313" key="3">
    <source>
        <dbReference type="EMBL" id="MBB4642203.1"/>
    </source>
</evidence>
<dbReference type="AlphaFoldDB" id="A0A840HW71"/>
<comment type="similarity">
    <text evidence="1">Belongs to the short-chain dehydrogenases/reductases (SDR) family.</text>
</comment>
<keyword evidence="2" id="KW-0560">Oxidoreductase</keyword>
<dbReference type="Proteomes" id="UP000575068">
    <property type="component" value="Unassembled WGS sequence"/>
</dbReference>
<dbReference type="SUPFAM" id="SSF51735">
    <property type="entry name" value="NAD(P)-binding Rossmann-fold domains"/>
    <property type="match status" value="1"/>
</dbReference>
<gene>
    <name evidence="3" type="ORF">HNQ99_002525</name>
</gene>
<dbReference type="PROSITE" id="PS00061">
    <property type="entry name" value="ADH_SHORT"/>
    <property type="match status" value="1"/>
</dbReference>
<dbReference type="Gene3D" id="3.40.50.720">
    <property type="entry name" value="NAD(P)-binding Rossmann-like Domain"/>
    <property type="match status" value="1"/>
</dbReference>
<keyword evidence="4" id="KW-1185">Reference proteome</keyword>
<dbReference type="InterPro" id="IPR036291">
    <property type="entry name" value="NAD(P)-bd_dom_sf"/>
</dbReference>
<dbReference type="GO" id="GO:0006633">
    <property type="term" value="P:fatty acid biosynthetic process"/>
    <property type="evidence" value="ECO:0007669"/>
    <property type="project" value="TreeGrafter"/>
</dbReference>
<evidence type="ECO:0000256" key="1">
    <source>
        <dbReference type="ARBA" id="ARBA00006484"/>
    </source>
</evidence>
<dbReference type="FunFam" id="3.40.50.720:FF:000084">
    <property type="entry name" value="Short-chain dehydrogenase reductase"/>
    <property type="match status" value="1"/>
</dbReference>
<dbReference type="Pfam" id="PF13561">
    <property type="entry name" value="adh_short_C2"/>
    <property type="match status" value="1"/>
</dbReference>
<proteinExistence type="inferred from homology"/>
<dbReference type="EMBL" id="JACHOV010000009">
    <property type="protein sequence ID" value="MBB4642203.1"/>
    <property type="molecule type" value="Genomic_DNA"/>
</dbReference>
<sequence>MTGQVEGKIAIITGAASGMGAAVARLMYANGAYLVLADISDGVIKLANELGDRAAGIVGDVGTSADAIAIVDLAVSRFGGVDILCNIAGYPGDNRGTLVDCSIENFDKLVAVNFRGPFMTMKAAIPHMIARGGGSIVNVASTAALKGYPSLVVYGGSKAGLVAITRGAAVEFAEHNIRVNAICPGPHETPMLLAAVEANPPSREKIIANVPMRRLGKPEEIAQAIYFYASDASAFVTGTVLPVEGGQTA</sequence>
<protein>
    <submittedName>
        <fullName evidence="3">NAD(P)-dependent dehydrogenase (Short-subunit alcohol dehydrogenase family)</fullName>
    </submittedName>
</protein>
<dbReference type="InterPro" id="IPR020904">
    <property type="entry name" value="Sc_DH/Rdtase_CS"/>
</dbReference>
<dbReference type="GO" id="GO:0016616">
    <property type="term" value="F:oxidoreductase activity, acting on the CH-OH group of donors, NAD or NADP as acceptor"/>
    <property type="evidence" value="ECO:0007669"/>
    <property type="project" value="TreeGrafter"/>
</dbReference>
<dbReference type="InterPro" id="IPR002347">
    <property type="entry name" value="SDR_fam"/>
</dbReference>